<protein>
    <submittedName>
        <fullName evidence="3">Uncharacterized protein</fullName>
    </submittedName>
</protein>
<dbReference type="Proteomes" id="UP001139409">
    <property type="component" value="Unassembled WGS sequence"/>
</dbReference>
<dbReference type="InterPro" id="IPR045749">
    <property type="entry name" value="DUF6090"/>
</dbReference>
<dbReference type="RefSeq" id="WP_225697587.1">
    <property type="nucleotide sequence ID" value="NZ_JAIXNE010000002.1"/>
</dbReference>
<dbReference type="Pfam" id="PF19578">
    <property type="entry name" value="DUF6090"/>
    <property type="match status" value="1"/>
</dbReference>
<proteinExistence type="predicted"/>
<dbReference type="EMBL" id="JAIXNE010000002">
    <property type="protein sequence ID" value="MCA6074469.1"/>
    <property type="molecule type" value="Genomic_DNA"/>
</dbReference>
<evidence type="ECO:0000313" key="3">
    <source>
        <dbReference type="EMBL" id="MCA6075646.1"/>
    </source>
</evidence>
<evidence type="ECO:0000313" key="5">
    <source>
        <dbReference type="Proteomes" id="UP001139409"/>
    </source>
</evidence>
<organism evidence="3 5">
    <name type="scientific">Fulvivirga sedimenti</name>
    <dbReference type="NCBI Taxonomy" id="2879465"/>
    <lineage>
        <taxon>Bacteria</taxon>
        <taxon>Pseudomonadati</taxon>
        <taxon>Bacteroidota</taxon>
        <taxon>Cytophagia</taxon>
        <taxon>Cytophagales</taxon>
        <taxon>Fulvivirgaceae</taxon>
        <taxon>Fulvivirga</taxon>
    </lineage>
</organism>
<gene>
    <name evidence="2" type="ORF">LDX50_06295</name>
    <name evidence="3" type="ORF">LDX50_12265</name>
    <name evidence="4" type="ORF">LDX50_17985</name>
</gene>
<dbReference type="EMBL" id="JAIXNE010000004">
    <property type="protein sequence ID" value="MCA6076774.1"/>
    <property type="molecule type" value="Genomic_DNA"/>
</dbReference>
<sequence>MINIFRKIRHNLSSENKIGKYLLYASGEIILVVIGILIAIQLNSWKTETDENAEVLNDLNGLYAELNQDSERMDTLYAFYADKTNAIQRLLEYNDTSVQLSNHALGELFNSTLEYKKFSSKRSTYLSMISGGYINKIKDKDLINEIIKYYESPYLTWSTEIYGNISESIDYSQTELYHSNDGLIRLKRDNSIPNWTLTNDQYKSEYAKLIQSKWAIDILTNFLKQSNFIFSNLEMYKKLNDHLREEIKEYTINGIND</sequence>
<dbReference type="EMBL" id="JAIXNE010000003">
    <property type="protein sequence ID" value="MCA6075646.1"/>
    <property type="molecule type" value="Genomic_DNA"/>
</dbReference>
<name>A0A9X1L0B0_9BACT</name>
<keyword evidence="1" id="KW-1133">Transmembrane helix</keyword>
<evidence type="ECO:0000313" key="2">
    <source>
        <dbReference type="EMBL" id="MCA6074469.1"/>
    </source>
</evidence>
<keyword evidence="1" id="KW-0812">Transmembrane</keyword>
<dbReference type="AlphaFoldDB" id="A0A9X1L0B0"/>
<accession>A0A9X1L0B0</accession>
<keyword evidence="5" id="KW-1185">Reference proteome</keyword>
<evidence type="ECO:0000313" key="4">
    <source>
        <dbReference type="EMBL" id="MCA6076774.1"/>
    </source>
</evidence>
<feature type="transmembrane region" description="Helical" evidence="1">
    <location>
        <begin position="21"/>
        <end position="42"/>
    </location>
</feature>
<reference evidence="3" key="1">
    <citation type="submission" date="2021-09" db="EMBL/GenBank/DDBJ databases">
        <title>Fulvivirga sp. isolated from coastal sediment.</title>
        <authorList>
            <person name="Yu H."/>
        </authorList>
    </citation>
    <scope>NUCLEOTIDE SEQUENCE</scope>
    <source>
        <strain evidence="3">1062</strain>
    </source>
</reference>
<keyword evidence="1" id="KW-0472">Membrane</keyword>
<comment type="caution">
    <text evidence="3">The sequence shown here is derived from an EMBL/GenBank/DDBJ whole genome shotgun (WGS) entry which is preliminary data.</text>
</comment>
<evidence type="ECO:0000256" key="1">
    <source>
        <dbReference type="SAM" id="Phobius"/>
    </source>
</evidence>